<evidence type="ECO:0000313" key="10">
    <source>
        <dbReference type="EMBL" id="RVU32849.1"/>
    </source>
</evidence>
<proteinExistence type="inferred from homology"/>
<feature type="domain" description="N-acetyltransferase" evidence="9">
    <location>
        <begin position="4"/>
        <end position="164"/>
    </location>
</feature>
<dbReference type="Gene3D" id="3.40.630.30">
    <property type="match status" value="1"/>
</dbReference>
<organism evidence="10 11">
    <name type="scientific">Neptunomonas marina</name>
    <dbReference type="NCBI Taxonomy" id="1815562"/>
    <lineage>
        <taxon>Bacteria</taxon>
        <taxon>Pseudomonadati</taxon>
        <taxon>Pseudomonadota</taxon>
        <taxon>Gammaproteobacteria</taxon>
        <taxon>Oceanospirillales</taxon>
        <taxon>Oceanospirillaceae</taxon>
        <taxon>Neptunomonas</taxon>
    </lineage>
</organism>
<evidence type="ECO:0000256" key="3">
    <source>
        <dbReference type="ARBA" id="ARBA00012355"/>
    </source>
</evidence>
<reference evidence="10 11" key="1">
    <citation type="submission" date="2019-01" db="EMBL/GenBank/DDBJ databases">
        <authorList>
            <person name="Chen W.-M."/>
        </authorList>
    </citation>
    <scope>NUCLEOTIDE SEQUENCE [LARGE SCALE GENOMIC DNA]</scope>
    <source>
        <strain evidence="10 11">HPM-16</strain>
    </source>
</reference>
<keyword evidence="5 8" id="KW-0808">Transferase</keyword>
<dbReference type="Proteomes" id="UP000282818">
    <property type="component" value="Unassembled WGS sequence"/>
</dbReference>
<comment type="similarity">
    <text evidence="2 8">Belongs to the acetyltransferase family. EctA subfamily.</text>
</comment>
<dbReference type="Pfam" id="PF00583">
    <property type="entry name" value="Acetyltransf_1"/>
    <property type="match status" value="1"/>
</dbReference>
<evidence type="ECO:0000256" key="5">
    <source>
        <dbReference type="ARBA" id="ARBA00022679"/>
    </source>
</evidence>
<dbReference type="NCBIfam" id="TIGR02406">
    <property type="entry name" value="ectoine_EctA"/>
    <property type="match status" value="1"/>
</dbReference>
<evidence type="ECO:0000256" key="7">
    <source>
        <dbReference type="ARBA" id="ARBA00048924"/>
    </source>
</evidence>
<sequence length="176" mass="19883">MHNIHYRKPSSLDGPDIHNLIRRCPPLDQNSLYCNLLQCTDFAETCIVAESDNGEVAGFISGYIKPHAPNTLFIWQVALDEKYRGLGIASTMLSELFNRNSTVTHMETTISPSNHASQKLFETFFKNHHMPVETRVLFESGRHLDSEHEDEVLYSAGPAKQLRPIKAHSQSGAHLR</sequence>
<evidence type="ECO:0000256" key="1">
    <source>
        <dbReference type="ARBA" id="ARBA00004978"/>
    </source>
</evidence>
<accession>A0A437QEI6</accession>
<name>A0A437QEI6_9GAMM</name>
<evidence type="ECO:0000259" key="9">
    <source>
        <dbReference type="PROSITE" id="PS51186"/>
    </source>
</evidence>
<evidence type="ECO:0000256" key="6">
    <source>
        <dbReference type="ARBA" id="ARBA00023315"/>
    </source>
</evidence>
<evidence type="ECO:0000313" key="11">
    <source>
        <dbReference type="Proteomes" id="UP000282818"/>
    </source>
</evidence>
<dbReference type="EC" id="2.3.1.178" evidence="3 8"/>
<dbReference type="UniPathway" id="UPA00067">
    <property type="reaction ID" value="UER00122"/>
</dbReference>
<evidence type="ECO:0000256" key="2">
    <source>
        <dbReference type="ARBA" id="ARBA00010712"/>
    </source>
</evidence>
<comment type="function">
    <text evidence="8">Catalyzes the acetylation of L-2,4-diaminobutyrate (DABA) to gamma-N-acetyl-alpha,gamma-diaminobutyric acid (ADABA) with acetyl coenzyme A.</text>
</comment>
<dbReference type="InterPro" id="IPR016181">
    <property type="entry name" value="Acyl_CoA_acyltransferase"/>
</dbReference>
<evidence type="ECO:0000256" key="8">
    <source>
        <dbReference type="RuleBase" id="RU365045"/>
    </source>
</evidence>
<dbReference type="CDD" id="cd04301">
    <property type="entry name" value="NAT_SF"/>
    <property type="match status" value="1"/>
</dbReference>
<comment type="pathway">
    <text evidence="1 8">Amine and polyamine biosynthesis; ectoine biosynthesis; L-ectoine from L-aspartate 4-semialdehyde: step 2/3.</text>
</comment>
<gene>
    <name evidence="8 10" type="primary">ectA</name>
    <name evidence="10" type="ORF">EOE65_04120</name>
</gene>
<dbReference type="AlphaFoldDB" id="A0A437QEI6"/>
<dbReference type="InterPro" id="IPR012772">
    <property type="entry name" value="Ectoine_EctA"/>
</dbReference>
<evidence type="ECO:0000256" key="4">
    <source>
        <dbReference type="ARBA" id="ARBA00017935"/>
    </source>
</evidence>
<dbReference type="SUPFAM" id="SSF55729">
    <property type="entry name" value="Acyl-CoA N-acyltransferases (Nat)"/>
    <property type="match status" value="1"/>
</dbReference>
<dbReference type="PROSITE" id="PS51186">
    <property type="entry name" value="GNAT"/>
    <property type="match status" value="1"/>
</dbReference>
<comment type="caution">
    <text evidence="10">The sequence shown here is derived from an EMBL/GenBank/DDBJ whole genome shotgun (WGS) entry which is preliminary data.</text>
</comment>
<dbReference type="GO" id="GO:0019491">
    <property type="term" value="P:ectoine biosynthetic process"/>
    <property type="evidence" value="ECO:0007669"/>
    <property type="project" value="UniProtKB-UniPathway"/>
</dbReference>
<dbReference type="RefSeq" id="WP_127693017.1">
    <property type="nucleotide sequence ID" value="NZ_SACQ01000001.1"/>
</dbReference>
<comment type="catalytic activity">
    <reaction evidence="7 8">
        <text>L-2,4-diaminobutanoate + acetyl-CoA = (2S)-4-acetamido-2-aminobutanoate + CoA + H(+)</text>
        <dbReference type="Rhea" id="RHEA:16901"/>
        <dbReference type="ChEBI" id="CHEBI:15378"/>
        <dbReference type="ChEBI" id="CHEBI:57287"/>
        <dbReference type="ChEBI" id="CHEBI:57288"/>
        <dbReference type="ChEBI" id="CHEBI:58761"/>
        <dbReference type="ChEBI" id="CHEBI:58929"/>
        <dbReference type="EC" id="2.3.1.178"/>
    </reaction>
</comment>
<protein>
    <recommendedName>
        <fullName evidence="4 8">L-2,4-diaminobutyric acid acetyltransferase</fullName>
        <shortName evidence="8">DABA acetyltransferase</shortName>
        <ecNumber evidence="3 8">2.3.1.178</ecNumber>
    </recommendedName>
</protein>
<dbReference type="InterPro" id="IPR000182">
    <property type="entry name" value="GNAT_dom"/>
</dbReference>
<dbReference type="EMBL" id="SACQ01000001">
    <property type="protein sequence ID" value="RVU32849.1"/>
    <property type="molecule type" value="Genomic_DNA"/>
</dbReference>
<keyword evidence="11" id="KW-1185">Reference proteome</keyword>
<keyword evidence="6 8" id="KW-0012">Acyltransferase</keyword>
<dbReference type="GO" id="GO:0033816">
    <property type="term" value="F:diaminobutyrate acetyltransferase activity"/>
    <property type="evidence" value="ECO:0007669"/>
    <property type="project" value="UniProtKB-EC"/>
</dbReference>